<organism evidence="2 3">
    <name type="scientific">Liparis tanakae</name>
    <name type="common">Tanaka's snailfish</name>
    <dbReference type="NCBI Taxonomy" id="230148"/>
    <lineage>
        <taxon>Eukaryota</taxon>
        <taxon>Metazoa</taxon>
        <taxon>Chordata</taxon>
        <taxon>Craniata</taxon>
        <taxon>Vertebrata</taxon>
        <taxon>Euteleostomi</taxon>
        <taxon>Actinopterygii</taxon>
        <taxon>Neopterygii</taxon>
        <taxon>Teleostei</taxon>
        <taxon>Neoteleostei</taxon>
        <taxon>Acanthomorphata</taxon>
        <taxon>Eupercaria</taxon>
        <taxon>Perciformes</taxon>
        <taxon>Cottioidei</taxon>
        <taxon>Cottales</taxon>
        <taxon>Liparidae</taxon>
        <taxon>Liparis</taxon>
    </lineage>
</organism>
<feature type="region of interest" description="Disordered" evidence="1">
    <location>
        <begin position="1"/>
        <end position="55"/>
    </location>
</feature>
<keyword evidence="3" id="KW-1185">Reference proteome</keyword>
<dbReference type="Proteomes" id="UP000314294">
    <property type="component" value="Unassembled WGS sequence"/>
</dbReference>
<evidence type="ECO:0000313" key="3">
    <source>
        <dbReference type="Proteomes" id="UP000314294"/>
    </source>
</evidence>
<evidence type="ECO:0000313" key="2">
    <source>
        <dbReference type="EMBL" id="TNN23931.1"/>
    </source>
</evidence>
<name>A0A4Z2E590_9TELE</name>
<sequence length="92" mass="10200">MLEKEREDKTLVRESEVYRVKVEEGRGGEGDDGGEGRGDEGDEGEEALHPGMSHVSGCLQSVQNAQREKRKESFCFWAQSSPALHQSDDASF</sequence>
<accession>A0A4Z2E590</accession>
<proteinExistence type="predicted"/>
<dbReference type="EMBL" id="SRLO01016912">
    <property type="protein sequence ID" value="TNN23931.1"/>
    <property type="molecule type" value="Genomic_DNA"/>
</dbReference>
<comment type="caution">
    <text evidence="2">The sequence shown here is derived from an EMBL/GenBank/DDBJ whole genome shotgun (WGS) entry which is preliminary data.</text>
</comment>
<protein>
    <submittedName>
        <fullName evidence="2">Uncharacterized protein</fullName>
    </submittedName>
</protein>
<reference evidence="2 3" key="1">
    <citation type="submission" date="2019-03" db="EMBL/GenBank/DDBJ databases">
        <title>First draft genome of Liparis tanakae, snailfish: a comprehensive survey of snailfish specific genes.</title>
        <authorList>
            <person name="Kim W."/>
            <person name="Song I."/>
            <person name="Jeong J.-H."/>
            <person name="Kim D."/>
            <person name="Kim S."/>
            <person name="Ryu S."/>
            <person name="Song J.Y."/>
            <person name="Lee S.K."/>
        </authorList>
    </citation>
    <scope>NUCLEOTIDE SEQUENCE [LARGE SCALE GENOMIC DNA]</scope>
    <source>
        <tissue evidence="2">Muscle</tissue>
    </source>
</reference>
<dbReference type="AlphaFoldDB" id="A0A4Z2E590"/>
<feature type="compositionally biased region" description="Basic and acidic residues" evidence="1">
    <location>
        <begin position="1"/>
        <end position="39"/>
    </location>
</feature>
<evidence type="ECO:0000256" key="1">
    <source>
        <dbReference type="SAM" id="MobiDB-lite"/>
    </source>
</evidence>
<gene>
    <name evidence="2" type="ORF">EYF80_065946</name>
</gene>